<dbReference type="Gene3D" id="4.10.910.10">
    <property type="entry name" value="30s ribosomal protein s13, domain 2"/>
    <property type="match status" value="1"/>
</dbReference>
<feature type="compositionally biased region" description="Basic residues" evidence="9">
    <location>
        <begin position="107"/>
        <end position="125"/>
    </location>
</feature>
<feature type="region of interest" description="Disordered" evidence="9">
    <location>
        <begin position="90"/>
        <end position="125"/>
    </location>
</feature>
<dbReference type="AlphaFoldDB" id="A0A7C5LBG0"/>
<evidence type="ECO:0000256" key="2">
    <source>
        <dbReference type="ARBA" id="ARBA00022730"/>
    </source>
</evidence>
<comment type="caution">
    <text evidence="10">The sequence shown here is derived from an EMBL/GenBank/DDBJ whole genome shotgun (WGS) entry which is preliminary data.</text>
</comment>
<dbReference type="InterPro" id="IPR010979">
    <property type="entry name" value="Ribosomal_uS13-like_H2TH"/>
</dbReference>
<dbReference type="PROSITE" id="PS00646">
    <property type="entry name" value="RIBOSOMAL_S13_1"/>
    <property type="match status" value="1"/>
</dbReference>
<comment type="similarity">
    <text evidence="1 7 8">Belongs to the universal ribosomal protein uS13 family.</text>
</comment>
<evidence type="ECO:0000256" key="9">
    <source>
        <dbReference type="SAM" id="MobiDB-lite"/>
    </source>
</evidence>
<name>A0A7C5LBG0_AQUAO</name>
<keyword evidence="5 7" id="KW-0687">Ribonucleoprotein</keyword>
<evidence type="ECO:0000256" key="6">
    <source>
        <dbReference type="ARBA" id="ARBA00035166"/>
    </source>
</evidence>
<gene>
    <name evidence="7" type="primary">rpsM</name>
    <name evidence="10" type="ORF">ENJ61_08200</name>
</gene>
<dbReference type="InterPro" id="IPR019980">
    <property type="entry name" value="Ribosomal_uS13_bac-type"/>
</dbReference>
<evidence type="ECO:0000256" key="7">
    <source>
        <dbReference type="HAMAP-Rule" id="MF_01315"/>
    </source>
</evidence>
<dbReference type="PANTHER" id="PTHR10871">
    <property type="entry name" value="30S RIBOSOMAL PROTEIN S13/40S RIBOSOMAL PROTEIN S18"/>
    <property type="match status" value="1"/>
</dbReference>
<dbReference type="PANTHER" id="PTHR10871:SF1">
    <property type="entry name" value="SMALL RIBOSOMAL SUBUNIT PROTEIN US13M"/>
    <property type="match status" value="1"/>
</dbReference>
<keyword evidence="3 7" id="KW-0694">RNA-binding</keyword>
<dbReference type="Gene3D" id="1.10.8.50">
    <property type="match status" value="1"/>
</dbReference>
<dbReference type="FunFam" id="1.10.8.50:FF:000001">
    <property type="entry name" value="30S ribosomal protein S13"/>
    <property type="match status" value="1"/>
</dbReference>
<dbReference type="GO" id="GO:0015935">
    <property type="term" value="C:small ribosomal subunit"/>
    <property type="evidence" value="ECO:0007669"/>
    <property type="project" value="TreeGrafter"/>
</dbReference>
<keyword evidence="2 7" id="KW-0699">rRNA-binding</keyword>
<evidence type="ECO:0000313" key="10">
    <source>
        <dbReference type="EMBL" id="HHJ64870.1"/>
    </source>
</evidence>
<dbReference type="GO" id="GO:0003735">
    <property type="term" value="F:structural constituent of ribosome"/>
    <property type="evidence" value="ECO:0007669"/>
    <property type="project" value="InterPro"/>
</dbReference>
<dbReference type="PROSITE" id="PS50159">
    <property type="entry name" value="RIBOSOMAL_S13_2"/>
    <property type="match status" value="1"/>
</dbReference>
<dbReference type="Proteomes" id="UP000885792">
    <property type="component" value="Unassembled WGS sequence"/>
</dbReference>
<evidence type="ECO:0000256" key="4">
    <source>
        <dbReference type="ARBA" id="ARBA00022980"/>
    </source>
</evidence>
<organism evidence="10">
    <name type="scientific">Aquifex aeolicus</name>
    <dbReference type="NCBI Taxonomy" id="63363"/>
    <lineage>
        <taxon>Bacteria</taxon>
        <taxon>Pseudomonadati</taxon>
        <taxon>Aquificota</taxon>
        <taxon>Aquificia</taxon>
        <taxon>Aquificales</taxon>
        <taxon>Aquificaceae</taxon>
        <taxon>Aquifex</taxon>
    </lineage>
</organism>
<evidence type="ECO:0000256" key="5">
    <source>
        <dbReference type="ARBA" id="ARBA00023274"/>
    </source>
</evidence>
<comment type="function">
    <text evidence="7">Located at the top of the head of the 30S subunit, it contacts several helices of the 16S rRNA. In the 70S ribosome it contacts the 23S rRNA (bridge B1a) and protein L5 of the 50S subunit (bridge B1b), connecting the 2 subunits; these bridges are implicated in subunit movement. Contacts the tRNAs in the A and P-sites.</text>
</comment>
<dbReference type="SUPFAM" id="SSF46946">
    <property type="entry name" value="S13-like H2TH domain"/>
    <property type="match status" value="1"/>
</dbReference>
<dbReference type="NCBIfam" id="TIGR03631">
    <property type="entry name" value="uS13_bact"/>
    <property type="match status" value="1"/>
</dbReference>
<sequence length="125" mass="14261">MARIAGVDLPDNKRLEIALTYIYGIGRTLAKEICEGTGIDCRKKVGELTPEELNTLRKFIDENYKVEGDLRREVQLNIKRLMDMGCYRGQRHSRGLPVRGQQTRTNARTRKGRRKTVGGTKKKGK</sequence>
<dbReference type="Pfam" id="PF00416">
    <property type="entry name" value="Ribosomal_S13"/>
    <property type="match status" value="1"/>
</dbReference>
<dbReference type="GO" id="GO:0005829">
    <property type="term" value="C:cytosol"/>
    <property type="evidence" value="ECO:0007669"/>
    <property type="project" value="TreeGrafter"/>
</dbReference>
<comment type="subunit">
    <text evidence="7">Part of the 30S ribosomal subunit. Forms a loose heterodimer with protein S19. Forms two bridges to the 50S subunit in the 70S ribosome.</text>
</comment>
<evidence type="ECO:0000256" key="3">
    <source>
        <dbReference type="ARBA" id="ARBA00022884"/>
    </source>
</evidence>
<evidence type="ECO:0000256" key="8">
    <source>
        <dbReference type="RuleBase" id="RU003830"/>
    </source>
</evidence>
<dbReference type="GO" id="GO:0000049">
    <property type="term" value="F:tRNA binding"/>
    <property type="evidence" value="ECO:0007669"/>
    <property type="project" value="UniProtKB-UniRule"/>
</dbReference>
<proteinExistence type="inferred from homology"/>
<keyword evidence="7" id="KW-0820">tRNA-binding</keyword>
<dbReference type="EMBL" id="DRNB01000303">
    <property type="protein sequence ID" value="HHJ64870.1"/>
    <property type="molecule type" value="Genomic_DNA"/>
</dbReference>
<dbReference type="HAMAP" id="MF_01315">
    <property type="entry name" value="Ribosomal_uS13"/>
    <property type="match status" value="1"/>
</dbReference>
<dbReference type="GO" id="GO:0019843">
    <property type="term" value="F:rRNA binding"/>
    <property type="evidence" value="ECO:0007669"/>
    <property type="project" value="UniProtKB-UniRule"/>
</dbReference>
<keyword evidence="4 7" id="KW-0689">Ribosomal protein</keyword>
<dbReference type="FunFam" id="4.10.910.10:FF:000001">
    <property type="entry name" value="30S ribosomal protein S13"/>
    <property type="match status" value="1"/>
</dbReference>
<reference evidence="10" key="1">
    <citation type="journal article" date="2020" name="mSystems">
        <title>Genome- and Community-Level Interaction Insights into Carbon Utilization and Element Cycling Functions of Hydrothermarchaeota in Hydrothermal Sediment.</title>
        <authorList>
            <person name="Zhou Z."/>
            <person name="Liu Y."/>
            <person name="Xu W."/>
            <person name="Pan J."/>
            <person name="Luo Z.H."/>
            <person name="Li M."/>
        </authorList>
    </citation>
    <scope>NUCLEOTIDE SEQUENCE [LARGE SCALE GENOMIC DNA]</scope>
    <source>
        <strain evidence="10">HyVt-501</strain>
    </source>
</reference>
<dbReference type="PIRSF" id="PIRSF002134">
    <property type="entry name" value="Ribosomal_S13"/>
    <property type="match status" value="1"/>
</dbReference>
<evidence type="ECO:0000256" key="1">
    <source>
        <dbReference type="ARBA" id="ARBA00008080"/>
    </source>
</evidence>
<dbReference type="InterPro" id="IPR018269">
    <property type="entry name" value="Ribosomal_uS13_CS"/>
</dbReference>
<dbReference type="InterPro" id="IPR001892">
    <property type="entry name" value="Ribosomal_uS13"/>
</dbReference>
<dbReference type="InterPro" id="IPR027437">
    <property type="entry name" value="Rbsml_uS13_C"/>
</dbReference>
<dbReference type="GO" id="GO:0006412">
    <property type="term" value="P:translation"/>
    <property type="evidence" value="ECO:0007669"/>
    <property type="project" value="UniProtKB-UniRule"/>
</dbReference>
<accession>A0A7C5LBG0</accession>
<protein>
    <recommendedName>
        <fullName evidence="6 7">Small ribosomal subunit protein uS13</fullName>
    </recommendedName>
</protein>